<dbReference type="Proteomes" id="UP000006867">
    <property type="component" value="Chromosome"/>
</dbReference>
<evidence type="ECO:0000313" key="1">
    <source>
        <dbReference type="EMBL" id="ADP34536.1"/>
    </source>
</evidence>
<organism evidence="1 2">
    <name type="scientific">Bacillus atrophaeus (strain 1942)</name>
    <dbReference type="NCBI Taxonomy" id="720555"/>
    <lineage>
        <taxon>Bacteria</taxon>
        <taxon>Bacillati</taxon>
        <taxon>Bacillota</taxon>
        <taxon>Bacilli</taxon>
        <taxon>Bacillales</taxon>
        <taxon>Bacillaceae</taxon>
        <taxon>Bacillus</taxon>
    </lineage>
</organism>
<gene>
    <name evidence="1" type="ordered locus">BATR1942_18095</name>
</gene>
<accession>A0ABN3ZKG5</accession>
<evidence type="ECO:0000313" key="2">
    <source>
        <dbReference type="Proteomes" id="UP000006867"/>
    </source>
</evidence>
<keyword evidence="2" id="KW-1185">Reference proteome</keyword>
<dbReference type="RefSeq" id="WP_003326158.1">
    <property type="nucleotide sequence ID" value="NC_014639.1"/>
</dbReference>
<dbReference type="EMBL" id="CP002207">
    <property type="protein sequence ID" value="ADP34536.1"/>
    <property type="molecule type" value="Genomic_DNA"/>
</dbReference>
<name>A0ABN3ZKG5_BACA1</name>
<proteinExistence type="predicted"/>
<reference evidence="1 2" key="1">
    <citation type="journal article" date="2011" name="Front. Microbiol.">
        <title>Genomic signatures of strain selection and enhancement in Bacillus atrophaeus var. globigii, a historical biowarfare simulant.</title>
        <authorList>
            <person name="Gibbons H.S."/>
            <person name="Broomall S.M."/>
            <person name="McNew L.A."/>
            <person name="Daligault H."/>
            <person name="Chapman C."/>
            <person name="Bruce D."/>
            <person name="Karavis M."/>
            <person name="Krepps M."/>
            <person name="McGregor P.A."/>
            <person name="Hong C."/>
            <person name="Park K.H."/>
            <person name="Akmal A."/>
            <person name="Feldman A."/>
            <person name="Lin J.S."/>
            <person name="Chang W.E."/>
            <person name="Higgs B.W."/>
            <person name="Demirev P."/>
            <person name="Lindquist J."/>
            <person name="Liem A."/>
            <person name="Fochler E."/>
            <person name="Read T.D."/>
            <person name="Tapia R."/>
            <person name="Johnson S."/>
            <person name="Bishop-Lilly K.A."/>
            <person name="Detter C."/>
            <person name="Han C."/>
            <person name="Sozhamannan S."/>
            <person name="Rosenzweig C.N."/>
            <person name="Skowronski E.W."/>
        </authorList>
    </citation>
    <scope>NUCLEOTIDE SEQUENCE [LARGE SCALE GENOMIC DNA]</scope>
    <source>
        <strain evidence="1 2">1942</strain>
    </source>
</reference>
<protein>
    <submittedName>
        <fullName evidence="1">Uncharacterized protein</fullName>
    </submittedName>
</protein>
<sequence>MIKVVGRHVVIEVRCTSIEKVTTQDFNESVDEVCNALKENAKDIKHFLDNFPYSHFNEGHRLTICKR</sequence>